<organism evidence="1 2">
    <name type="scientific">Triangularia verruculosa</name>
    <dbReference type="NCBI Taxonomy" id="2587418"/>
    <lineage>
        <taxon>Eukaryota</taxon>
        <taxon>Fungi</taxon>
        <taxon>Dikarya</taxon>
        <taxon>Ascomycota</taxon>
        <taxon>Pezizomycotina</taxon>
        <taxon>Sordariomycetes</taxon>
        <taxon>Sordariomycetidae</taxon>
        <taxon>Sordariales</taxon>
        <taxon>Podosporaceae</taxon>
        <taxon>Triangularia</taxon>
    </lineage>
</organism>
<evidence type="ECO:0000313" key="1">
    <source>
        <dbReference type="EMBL" id="KAK4197130.1"/>
    </source>
</evidence>
<keyword evidence="2" id="KW-1185">Reference proteome</keyword>
<dbReference type="AlphaFoldDB" id="A0AAN6XAQ6"/>
<protein>
    <recommendedName>
        <fullName evidence="3">DUF1993 domain-containing protein</fullName>
    </recommendedName>
</protein>
<dbReference type="EMBL" id="MU863969">
    <property type="protein sequence ID" value="KAK4197130.1"/>
    <property type="molecule type" value="Genomic_DNA"/>
</dbReference>
<gene>
    <name evidence="1" type="ORF">QBC40DRAFT_267853</name>
</gene>
<dbReference type="Proteomes" id="UP001303160">
    <property type="component" value="Unassembled WGS sequence"/>
</dbReference>
<dbReference type="SUPFAM" id="SSF109854">
    <property type="entry name" value="DinB/YfiT-like putative metalloenzymes"/>
    <property type="match status" value="1"/>
</dbReference>
<comment type="caution">
    <text evidence="1">The sequence shown here is derived from an EMBL/GenBank/DDBJ whole genome shotgun (WGS) entry which is preliminary data.</text>
</comment>
<dbReference type="Pfam" id="PF09351">
    <property type="entry name" value="DUF1993"/>
    <property type="match status" value="1"/>
</dbReference>
<reference evidence="1" key="1">
    <citation type="journal article" date="2023" name="Mol. Phylogenet. Evol.">
        <title>Genome-scale phylogeny and comparative genomics of the fungal order Sordariales.</title>
        <authorList>
            <person name="Hensen N."/>
            <person name="Bonometti L."/>
            <person name="Westerberg I."/>
            <person name="Brannstrom I.O."/>
            <person name="Guillou S."/>
            <person name="Cros-Aarteil S."/>
            <person name="Calhoun S."/>
            <person name="Haridas S."/>
            <person name="Kuo A."/>
            <person name="Mondo S."/>
            <person name="Pangilinan J."/>
            <person name="Riley R."/>
            <person name="LaButti K."/>
            <person name="Andreopoulos B."/>
            <person name="Lipzen A."/>
            <person name="Chen C."/>
            <person name="Yan M."/>
            <person name="Daum C."/>
            <person name="Ng V."/>
            <person name="Clum A."/>
            <person name="Steindorff A."/>
            <person name="Ohm R.A."/>
            <person name="Martin F."/>
            <person name="Silar P."/>
            <person name="Natvig D.O."/>
            <person name="Lalanne C."/>
            <person name="Gautier V."/>
            <person name="Ament-Velasquez S.L."/>
            <person name="Kruys A."/>
            <person name="Hutchinson M.I."/>
            <person name="Powell A.J."/>
            <person name="Barry K."/>
            <person name="Miller A.N."/>
            <person name="Grigoriev I.V."/>
            <person name="Debuchy R."/>
            <person name="Gladieux P."/>
            <person name="Hiltunen Thoren M."/>
            <person name="Johannesson H."/>
        </authorList>
    </citation>
    <scope>NUCLEOTIDE SEQUENCE</scope>
    <source>
        <strain evidence="1">CBS 315.58</strain>
    </source>
</reference>
<evidence type="ECO:0000313" key="2">
    <source>
        <dbReference type="Proteomes" id="UP001303160"/>
    </source>
</evidence>
<accession>A0AAN6XAQ6</accession>
<dbReference type="PANTHER" id="PTHR36922">
    <property type="entry name" value="BLL2446 PROTEIN"/>
    <property type="match status" value="1"/>
</dbReference>
<dbReference type="InterPro" id="IPR018531">
    <property type="entry name" value="DUF1993"/>
</dbReference>
<sequence length="178" mass="19977">MPSPQSLCNFALPIFYNGLHSLIHILEKAESFARSQMLDPDEVYVHARLVEDQLPLVFQVQNTVKTVVINLNRLTGTELSPDLNKGNKEVTFEEMLHLIRLATIEVKSVMDNQPNEERSRETIDLLAGGRPIKLTVSEAVRLHGIPNFIFHVTTAYSILRAKGVPLGKVDFISGFVGW</sequence>
<reference evidence="1" key="2">
    <citation type="submission" date="2023-05" db="EMBL/GenBank/DDBJ databases">
        <authorList>
            <consortium name="Lawrence Berkeley National Laboratory"/>
            <person name="Steindorff A."/>
            <person name="Hensen N."/>
            <person name="Bonometti L."/>
            <person name="Westerberg I."/>
            <person name="Brannstrom I.O."/>
            <person name="Guillou S."/>
            <person name="Cros-Aarteil S."/>
            <person name="Calhoun S."/>
            <person name="Haridas S."/>
            <person name="Kuo A."/>
            <person name="Mondo S."/>
            <person name="Pangilinan J."/>
            <person name="Riley R."/>
            <person name="Labutti K."/>
            <person name="Andreopoulos B."/>
            <person name="Lipzen A."/>
            <person name="Chen C."/>
            <person name="Yanf M."/>
            <person name="Daum C."/>
            <person name="Ng V."/>
            <person name="Clum A."/>
            <person name="Ohm R."/>
            <person name="Martin F."/>
            <person name="Silar P."/>
            <person name="Natvig D."/>
            <person name="Lalanne C."/>
            <person name="Gautier V."/>
            <person name="Ament-Velasquez S.L."/>
            <person name="Kruys A."/>
            <person name="Hutchinson M.I."/>
            <person name="Powell A.J."/>
            <person name="Barry K."/>
            <person name="Miller A.N."/>
            <person name="Grigoriev I.V."/>
            <person name="Debuchy R."/>
            <person name="Gladieux P."/>
            <person name="Thoren M.H."/>
            <person name="Johannesson H."/>
        </authorList>
    </citation>
    <scope>NUCLEOTIDE SEQUENCE</scope>
    <source>
        <strain evidence="1">CBS 315.58</strain>
    </source>
</reference>
<proteinExistence type="predicted"/>
<dbReference type="PANTHER" id="PTHR36922:SF1">
    <property type="entry name" value="DUF1993 DOMAIN-CONTAINING PROTEIN"/>
    <property type="match status" value="1"/>
</dbReference>
<dbReference type="InterPro" id="IPR034660">
    <property type="entry name" value="DinB/YfiT-like"/>
</dbReference>
<dbReference type="Gene3D" id="1.20.120.450">
    <property type="entry name" value="dinb family like domain"/>
    <property type="match status" value="1"/>
</dbReference>
<evidence type="ECO:0008006" key="3">
    <source>
        <dbReference type="Google" id="ProtNLM"/>
    </source>
</evidence>
<name>A0AAN6XAQ6_9PEZI</name>